<dbReference type="InterPro" id="IPR013320">
    <property type="entry name" value="ConA-like_dom_sf"/>
</dbReference>
<keyword evidence="4 7" id="KW-1133">Transmembrane helix</keyword>
<feature type="domain" description="L-type lectin-like" evidence="8">
    <location>
        <begin position="74"/>
        <end position="311"/>
    </location>
</feature>
<feature type="region of interest" description="Disordered" evidence="6">
    <location>
        <begin position="336"/>
        <end position="378"/>
    </location>
</feature>
<evidence type="ECO:0000256" key="4">
    <source>
        <dbReference type="ARBA" id="ARBA00022989"/>
    </source>
</evidence>
<accession>A0A1E4TUN5</accession>
<dbReference type="InterPro" id="IPR005052">
    <property type="entry name" value="Lectin_leg"/>
</dbReference>
<dbReference type="Gene3D" id="2.60.120.200">
    <property type="match status" value="1"/>
</dbReference>
<keyword evidence="5 7" id="KW-0472">Membrane</keyword>
<dbReference type="OrthoDB" id="270293at2759"/>
<evidence type="ECO:0000313" key="9">
    <source>
        <dbReference type="EMBL" id="ODV95460.1"/>
    </source>
</evidence>
<dbReference type="AlphaFoldDB" id="A0A1E4TUN5"/>
<reference evidence="10" key="1">
    <citation type="submission" date="2016-05" db="EMBL/GenBank/DDBJ databases">
        <title>Comparative genomics of biotechnologically important yeasts.</title>
        <authorList>
            <consortium name="DOE Joint Genome Institute"/>
            <person name="Riley R."/>
            <person name="Haridas S."/>
            <person name="Wolfe K.H."/>
            <person name="Lopes M.R."/>
            <person name="Hittinger C.T."/>
            <person name="Goker M."/>
            <person name="Salamov A."/>
            <person name="Wisecaver J."/>
            <person name="Long T.M."/>
            <person name="Aerts A.L."/>
            <person name="Barry K."/>
            <person name="Choi C."/>
            <person name="Clum A."/>
            <person name="Coughlan A.Y."/>
            <person name="Deshpande S."/>
            <person name="Douglass A.P."/>
            <person name="Hanson S.J."/>
            <person name="Klenk H.-P."/>
            <person name="Labutti K."/>
            <person name="Lapidus A."/>
            <person name="Lindquist E."/>
            <person name="Lipzen A."/>
            <person name="Meier-Kolthoff J.P."/>
            <person name="Ohm R.A."/>
            <person name="Otillar R.P."/>
            <person name="Pangilinan J."/>
            <person name="Peng Y."/>
            <person name="Rokas A."/>
            <person name="Rosa C.A."/>
            <person name="Scheuner C."/>
            <person name="Sibirny A.A."/>
            <person name="Slot J.C."/>
            <person name="Stielow J.B."/>
            <person name="Sun H."/>
            <person name="Kurtzman C.P."/>
            <person name="Blackwell M."/>
            <person name="Grigoriev I.V."/>
            <person name="Jeffries T.W."/>
        </authorList>
    </citation>
    <scope>NUCLEOTIDE SEQUENCE [LARGE SCALE GENOMIC DNA]</scope>
    <source>
        <strain evidence="10">NRRL Y-2460</strain>
    </source>
</reference>
<dbReference type="GO" id="GO:0005793">
    <property type="term" value="C:endoplasmic reticulum-Golgi intermediate compartment"/>
    <property type="evidence" value="ECO:0007669"/>
    <property type="project" value="TreeGrafter"/>
</dbReference>
<evidence type="ECO:0000256" key="3">
    <source>
        <dbReference type="ARBA" id="ARBA00022729"/>
    </source>
</evidence>
<keyword evidence="3" id="KW-0732">Signal</keyword>
<evidence type="ECO:0000256" key="1">
    <source>
        <dbReference type="ARBA" id="ARBA00004479"/>
    </source>
</evidence>
<evidence type="ECO:0000256" key="7">
    <source>
        <dbReference type="SAM" id="Phobius"/>
    </source>
</evidence>
<dbReference type="Proteomes" id="UP000094236">
    <property type="component" value="Unassembled WGS sequence"/>
</dbReference>
<evidence type="ECO:0000313" key="10">
    <source>
        <dbReference type="Proteomes" id="UP000094236"/>
    </source>
</evidence>
<dbReference type="SUPFAM" id="SSF49899">
    <property type="entry name" value="Concanavalin A-like lectins/glucanases"/>
    <property type="match status" value="1"/>
</dbReference>
<organism evidence="9 10">
    <name type="scientific">Pachysolen tannophilus NRRL Y-2460</name>
    <dbReference type="NCBI Taxonomy" id="669874"/>
    <lineage>
        <taxon>Eukaryota</taxon>
        <taxon>Fungi</taxon>
        <taxon>Dikarya</taxon>
        <taxon>Ascomycota</taxon>
        <taxon>Saccharomycotina</taxon>
        <taxon>Pichiomycetes</taxon>
        <taxon>Pachysolenaceae</taxon>
        <taxon>Pachysolen</taxon>
    </lineage>
</organism>
<evidence type="ECO:0000256" key="5">
    <source>
        <dbReference type="ARBA" id="ARBA00023136"/>
    </source>
</evidence>
<comment type="subcellular location">
    <subcellularLocation>
        <location evidence="1">Membrane</location>
        <topology evidence="1">Single-pass type I membrane protein</topology>
    </subcellularLocation>
</comment>
<sequence length="445" mass="50613">MFSEKTVQKSRRLQVALGVFGVFVVYFLFFRSSSDSLLSSSSSSSLKDSYSNEELNEILKGDTYSDQNEFEIKRVELSNINLVKPFMHPNTLELINFVNKGQVLINQDKIRLVSDKPNQIGSIFSKNPISKSQTSSFELELEFSMNGKAVRNGLYGDGLALWLTENPLNLDGEVFGASNFFKGLGLFIDSYRNSNDKSTRSRAFPYVSLQVNDGKIFYNRDNDGADTELAGCSVDGLYNARGGLSKLRLIYIRETGYLSVDFDIRNTGSWKNCFTIHDSIILPENPYIGLSAQTGELSHNVDIFNIATYGLFDENMNTIKSLEQIGSNLEKLYGKEEETNGQIQGKTDSDDNNIEDEDDTEEQEEDDQSTISRNRRSRRPLENEKKYGRHGNFFGWVWHLIKTFFLIILCLIVLYIISIIVRAQLEKRRLRNKNYYKRGGGALVI</sequence>
<dbReference type="PANTHER" id="PTHR12223:SF45">
    <property type="entry name" value="RE50040P"/>
    <property type="match status" value="1"/>
</dbReference>
<keyword evidence="10" id="KW-1185">Reference proteome</keyword>
<protein>
    <recommendedName>
        <fullName evidence="8">L-type lectin-like domain-containing protein</fullName>
    </recommendedName>
</protein>
<dbReference type="STRING" id="669874.A0A1E4TUN5"/>
<dbReference type="InterPro" id="IPR051136">
    <property type="entry name" value="Intracellular_Lectin-GPT"/>
</dbReference>
<keyword evidence="2 7" id="KW-0812">Transmembrane</keyword>
<name>A0A1E4TUN5_PACTA</name>
<dbReference type="GO" id="GO:0030134">
    <property type="term" value="C:COPII-coated ER to Golgi transport vesicle"/>
    <property type="evidence" value="ECO:0007669"/>
    <property type="project" value="TreeGrafter"/>
</dbReference>
<dbReference type="GO" id="GO:0005537">
    <property type="term" value="F:D-mannose binding"/>
    <property type="evidence" value="ECO:0007669"/>
    <property type="project" value="TreeGrafter"/>
</dbReference>
<proteinExistence type="predicted"/>
<evidence type="ECO:0000256" key="6">
    <source>
        <dbReference type="SAM" id="MobiDB-lite"/>
    </source>
</evidence>
<evidence type="ECO:0000256" key="2">
    <source>
        <dbReference type="ARBA" id="ARBA00022692"/>
    </source>
</evidence>
<dbReference type="EMBL" id="KV454014">
    <property type="protein sequence ID" value="ODV95460.1"/>
    <property type="molecule type" value="Genomic_DNA"/>
</dbReference>
<feature type="transmembrane region" description="Helical" evidence="7">
    <location>
        <begin position="396"/>
        <end position="421"/>
    </location>
</feature>
<dbReference type="GO" id="GO:0000139">
    <property type="term" value="C:Golgi membrane"/>
    <property type="evidence" value="ECO:0007669"/>
    <property type="project" value="TreeGrafter"/>
</dbReference>
<dbReference type="CDD" id="cd07308">
    <property type="entry name" value="lectin_leg-like"/>
    <property type="match status" value="1"/>
</dbReference>
<dbReference type="GO" id="GO:0006888">
    <property type="term" value="P:endoplasmic reticulum to Golgi vesicle-mediated transport"/>
    <property type="evidence" value="ECO:0007669"/>
    <property type="project" value="TreeGrafter"/>
</dbReference>
<feature type="compositionally biased region" description="Acidic residues" evidence="6">
    <location>
        <begin position="350"/>
        <end position="368"/>
    </location>
</feature>
<evidence type="ECO:0000259" key="8">
    <source>
        <dbReference type="PROSITE" id="PS51328"/>
    </source>
</evidence>
<dbReference type="PANTHER" id="PTHR12223">
    <property type="entry name" value="VESICULAR MANNOSE-BINDING LECTIN"/>
    <property type="match status" value="1"/>
</dbReference>
<dbReference type="Pfam" id="PF03388">
    <property type="entry name" value="Lectin_leg-like"/>
    <property type="match status" value="1"/>
</dbReference>
<feature type="transmembrane region" description="Helical" evidence="7">
    <location>
        <begin position="12"/>
        <end position="30"/>
    </location>
</feature>
<dbReference type="GO" id="GO:0005789">
    <property type="term" value="C:endoplasmic reticulum membrane"/>
    <property type="evidence" value="ECO:0007669"/>
    <property type="project" value="TreeGrafter"/>
</dbReference>
<gene>
    <name evidence="9" type="ORF">PACTADRAFT_50179</name>
</gene>
<dbReference type="PROSITE" id="PS51328">
    <property type="entry name" value="L_LECTIN_LIKE"/>
    <property type="match status" value="1"/>
</dbReference>